<organism evidence="1 2">
    <name type="scientific">Alicyclobacillus fodiniaquatilis</name>
    <dbReference type="NCBI Taxonomy" id="1661150"/>
    <lineage>
        <taxon>Bacteria</taxon>
        <taxon>Bacillati</taxon>
        <taxon>Bacillota</taxon>
        <taxon>Bacilli</taxon>
        <taxon>Bacillales</taxon>
        <taxon>Alicyclobacillaceae</taxon>
        <taxon>Alicyclobacillus</taxon>
    </lineage>
</organism>
<protein>
    <submittedName>
        <fullName evidence="1">Uncharacterized protein</fullName>
    </submittedName>
</protein>
<name>A0ABW4JI54_9BACL</name>
<reference evidence="2" key="1">
    <citation type="journal article" date="2019" name="Int. J. Syst. Evol. Microbiol.">
        <title>The Global Catalogue of Microorganisms (GCM) 10K type strain sequencing project: providing services to taxonomists for standard genome sequencing and annotation.</title>
        <authorList>
            <consortium name="The Broad Institute Genomics Platform"/>
            <consortium name="The Broad Institute Genome Sequencing Center for Infectious Disease"/>
            <person name="Wu L."/>
            <person name="Ma J."/>
        </authorList>
    </citation>
    <scope>NUCLEOTIDE SEQUENCE [LARGE SCALE GENOMIC DNA]</scope>
    <source>
        <strain evidence="2">CGMCC 1.12286</strain>
    </source>
</reference>
<proteinExistence type="predicted"/>
<sequence>MEQQRKIWSKELIIQAIRDRHTKGESVVSGKVYLSDERLHKAARRKFGSWNEALIAAGLDTFVTFEYPKKWTHETVRRAIQQLHSEGKSLKPRDVEIEHGGLYKAGRRRFGSWREALLASGVEVDNKLCRSWTHWTPEIIIQEIRERHSNGSSINSYDVYRTERRLYVASQKLFGSWNEALKASGFREFIKERQRNWTNKKVINDIQDRHSK</sequence>
<dbReference type="EMBL" id="JBHUCX010000043">
    <property type="protein sequence ID" value="MFD1676037.1"/>
    <property type="molecule type" value="Genomic_DNA"/>
</dbReference>
<dbReference type="Proteomes" id="UP001597079">
    <property type="component" value="Unassembled WGS sequence"/>
</dbReference>
<comment type="caution">
    <text evidence="1">The sequence shown here is derived from an EMBL/GenBank/DDBJ whole genome shotgun (WGS) entry which is preliminary data.</text>
</comment>
<accession>A0ABW4JI54</accession>
<dbReference type="Pfam" id="PF18780">
    <property type="entry name" value="HNH_repeat"/>
    <property type="match status" value="1"/>
</dbReference>
<gene>
    <name evidence="1" type="ORF">ACFSB2_15135</name>
</gene>
<dbReference type="InterPro" id="IPR041025">
    <property type="entry name" value="HNH_repeat"/>
</dbReference>
<evidence type="ECO:0000313" key="2">
    <source>
        <dbReference type="Proteomes" id="UP001597079"/>
    </source>
</evidence>
<dbReference type="RefSeq" id="WP_377943930.1">
    <property type="nucleotide sequence ID" value="NZ_JBHUCX010000043.1"/>
</dbReference>
<evidence type="ECO:0000313" key="1">
    <source>
        <dbReference type="EMBL" id="MFD1676037.1"/>
    </source>
</evidence>
<keyword evidence="2" id="KW-1185">Reference proteome</keyword>